<dbReference type="GO" id="GO:0005789">
    <property type="term" value="C:endoplasmic reticulum membrane"/>
    <property type="evidence" value="ECO:0007669"/>
    <property type="project" value="TreeGrafter"/>
</dbReference>
<feature type="transmembrane region" description="Helical" evidence="7">
    <location>
        <begin position="182"/>
        <end position="205"/>
    </location>
</feature>
<dbReference type="GO" id="GO:0006695">
    <property type="term" value="P:cholesterol biosynthetic process"/>
    <property type="evidence" value="ECO:0007669"/>
    <property type="project" value="TreeGrafter"/>
</dbReference>
<dbReference type="PANTHER" id="PTHR21257:SF52">
    <property type="entry name" value="DELTA(14)-STEROL REDUCTASE TM7SF2"/>
    <property type="match status" value="1"/>
</dbReference>
<keyword evidence="4 7" id="KW-1133">Transmembrane helix</keyword>
<feature type="transmembrane region" description="Helical" evidence="7">
    <location>
        <begin position="115"/>
        <end position="134"/>
    </location>
</feature>
<feature type="compositionally biased region" description="Polar residues" evidence="6">
    <location>
        <begin position="33"/>
        <end position="43"/>
    </location>
</feature>
<comment type="subcellular location">
    <subcellularLocation>
        <location evidence="1">Membrane</location>
        <topology evidence="1">Multi-pass membrane protein</topology>
    </subcellularLocation>
</comment>
<keyword evidence="3 7" id="KW-0812">Transmembrane</keyword>
<dbReference type="GO" id="GO:0005637">
    <property type="term" value="C:nuclear inner membrane"/>
    <property type="evidence" value="ECO:0007669"/>
    <property type="project" value="TreeGrafter"/>
</dbReference>
<organism evidence="8 9">
    <name type="scientific">Amblyomma americanum</name>
    <name type="common">Lone star tick</name>
    <dbReference type="NCBI Taxonomy" id="6943"/>
    <lineage>
        <taxon>Eukaryota</taxon>
        <taxon>Metazoa</taxon>
        <taxon>Ecdysozoa</taxon>
        <taxon>Arthropoda</taxon>
        <taxon>Chelicerata</taxon>
        <taxon>Arachnida</taxon>
        <taxon>Acari</taxon>
        <taxon>Parasitiformes</taxon>
        <taxon>Ixodida</taxon>
        <taxon>Ixodoidea</taxon>
        <taxon>Ixodidae</taxon>
        <taxon>Amblyomminae</taxon>
        <taxon>Amblyomma</taxon>
    </lineage>
</organism>
<dbReference type="EMBL" id="JARKHS020030361">
    <property type="protein sequence ID" value="KAK8762202.1"/>
    <property type="molecule type" value="Genomic_DNA"/>
</dbReference>
<keyword evidence="5 7" id="KW-0472">Membrane</keyword>
<reference evidence="8 9" key="1">
    <citation type="journal article" date="2023" name="Arcadia Sci">
        <title>De novo assembly of a long-read Amblyomma americanum tick genome.</title>
        <authorList>
            <person name="Chou S."/>
            <person name="Poskanzer K.E."/>
            <person name="Rollins M."/>
            <person name="Thuy-Boun P.S."/>
        </authorList>
    </citation>
    <scope>NUCLEOTIDE SEQUENCE [LARGE SCALE GENOMIC DNA]</scope>
    <source>
        <strain evidence="8">F_SG_1</strain>
        <tissue evidence="8">Salivary glands</tissue>
    </source>
</reference>
<feature type="non-terminal residue" evidence="8">
    <location>
        <position position="1"/>
    </location>
</feature>
<feature type="non-terminal residue" evidence="8">
    <location>
        <position position="221"/>
    </location>
</feature>
<evidence type="ECO:0000313" key="9">
    <source>
        <dbReference type="Proteomes" id="UP001321473"/>
    </source>
</evidence>
<dbReference type="Pfam" id="PF01222">
    <property type="entry name" value="ERG4_ERG24"/>
    <property type="match status" value="1"/>
</dbReference>
<comment type="caution">
    <text evidence="8">The sequence shown here is derived from an EMBL/GenBank/DDBJ whole genome shotgun (WGS) entry which is preliminary data.</text>
</comment>
<evidence type="ECO:0000256" key="2">
    <source>
        <dbReference type="ARBA" id="ARBA00005402"/>
    </source>
</evidence>
<dbReference type="InterPro" id="IPR001171">
    <property type="entry name" value="ERG24_DHCR-like"/>
</dbReference>
<gene>
    <name evidence="8" type="ORF">V5799_026532</name>
</gene>
<feature type="compositionally biased region" description="Low complexity" evidence="6">
    <location>
        <begin position="13"/>
        <end position="23"/>
    </location>
</feature>
<evidence type="ECO:0000313" key="8">
    <source>
        <dbReference type="EMBL" id="KAK8762202.1"/>
    </source>
</evidence>
<dbReference type="PANTHER" id="PTHR21257">
    <property type="entry name" value="DELTA(14)-STEROL REDUCTASE"/>
    <property type="match status" value="1"/>
</dbReference>
<evidence type="ECO:0000256" key="6">
    <source>
        <dbReference type="SAM" id="MobiDB-lite"/>
    </source>
</evidence>
<proteinExistence type="inferred from homology"/>
<name>A0AAQ4DIB2_AMBAM</name>
<protein>
    <submittedName>
        <fullName evidence="8">Uncharacterized protein</fullName>
    </submittedName>
</protein>
<evidence type="ECO:0000256" key="4">
    <source>
        <dbReference type="ARBA" id="ARBA00022989"/>
    </source>
</evidence>
<keyword evidence="9" id="KW-1185">Reference proteome</keyword>
<accession>A0AAQ4DIB2</accession>
<dbReference type="AlphaFoldDB" id="A0AAQ4DIB2"/>
<feature type="transmembrane region" description="Helical" evidence="7">
    <location>
        <begin position="155"/>
        <end position="176"/>
    </location>
</feature>
<evidence type="ECO:0000256" key="7">
    <source>
        <dbReference type="SAM" id="Phobius"/>
    </source>
</evidence>
<evidence type="ECO:0000256" key="1">
    <source>
        <dbReference type="ARBA" id="ARBA00004141"/>
    </source>
</evidence>
<sequence length="221" mass="24507">TSSQKAGPPRMPTSSTSSTTTSTERSPARDRSSASMPHSFTVSQPVVNLGSKSSITRRVVSTGTSTEESPQIYNAQAQRSSARIAAMRSAPESCTVLKVPPLPRNVNSYFHWKLYAFYAAFLALQAVLQALPLGRRVQGFTSKAFKQRVAYDYRLNGWVNLLGTVALFGALTYYRFPMVIPYRYILPLLVTTVVFAPVLSLLLYIKGRFAPWHHRFPPGNT</sequence>
<evidence type="ECO:0000256" key="3">
    <source>
        <dbReference type="ARBA" id="ARBA00022692"/>
    </source>
</evidence>
<evidence type="ECO:0000256" key="5">
    <source>
        <dbReference type="ARBA" id="ARBA00023136"/>
    </source>
</evidence>
<dbReference type="Proteomes" id="UP001321473">
    <property type="component" value="Unassembled WGS sequence"/>
</dbReference>
<dbReference type="GO" id="GO:0050613">
    <property type="term" value="F:Delta14-sterol reductase activity"/>
    <property type="evidence" value="ECO:0007669"/>
    <property type="project" value="TreeGrafter"/>
</dbReference>
<comment type="similarity">
    <text evidence="2">Belongs to the ERG4/ERG24 family.</text>
</comment>
<feature type="region of interest" description="Disordered" evidence="6">
    <location>
        <begin position="1"/>
        <end position="43"/>
    </location>
</feature>